<dbReference type="InterPro" id="IPR036444">
    <property type="entry name" value="PLipase_A2_dom_sf"/>
</dbReference>
<feature type="signal peptide" evidence="1">
    <location>
        <begin position="1"/>
        <end position="20"/>
    </location>
</feature>
<dbReference type="EMBL" id="JAVFWL010000003">
    <property type="protein sequence ID" value="KAK6740339.1"/>
    <property type="molecule type" value="Genomic_DNA"/>
</dbReference>
<evidence type="ECO:0000313" key="2">
    <source>
        <dbReference type="EMBL" id="KAK6740339.1"/>
    </source>
</evidence>
<gene>
    <name evidence="2" type="primary">Necator_chrIII.g9431</name>
    <name evidence="2" type="ORF">RB195_008666</name>
</gene>
<organism evidence="2 3">
    <name type="scientific">Necator americanus</name>
    <name type="common">Human hookworm</name>
    <dbReference type="NCBI Taxonomy" id="51031"/>
    <lineage>
        <taxon>Eukaryota</taxon>
        <taxon>Metazoa</taxon>
        <taxon>Ecdysozoa</taxon>
        <taxon>Nematoda</taxon>
        <taxon>Chromadorea</taxon>
        <taxon>Rhabditida</taxon>
        <taxon>Rhabditina</taxon>
        <taxon>Rhabditomorpha</taxon>
        <taxon>Strongyloidea</taxon>
        <taxon>Ancylostomatidae</taxon>
        <taxon>Bunostominae</taxon>
        <taxon>Necator</taxon>
    </lineage>
</organism>
<keyword evidence="3" id="KW-1185">Reference proteome</keyword>
<dbReference type="PANTHER" id="PTHR34228">
    <property type="entry name" value="PROTEIN CBG09474-RELATED"/>
    <property type="match status" value="1"/>
</dbReference>
<protein>
    <submittedName>
        <fullName evidence="2">Uncharacterized protein</fullName>
    </submittedName>
</protein>
<evidence type="ECO:0000256" key="1">
    <source>
        <dbReference type="SAM" id="SignalP"/>
    </source>
</evidence>
<accession>A0ABR1CPS3</accession>
<dbReference type="InterPro" id="IPR053322">
    <property type="entry name" value="PLA2-like"/>
</dbReference>
<dbReference type="Proteomes" id="UP001303046">
    <property type="component" value="Unassembled WGS sequence"/>
</dbReference>
<proteinExistence type="predicted"/>
<comment type="caution">
    <text evidence="2">The sequence shown here is derived from an EMBL/GenBank/DDBJ whole genome shotgun (WGS) entry which is preliminary data.</text>
</comment>
<sequence length="169" mass="19850">MRYSLIIIVIFALKIQENEAGPLDWIKILWKKAKEAFGKASNTVKDNVMKAREAYLEYVKKLENRYNRLRNYGEKQWDCGADNVWISKVIAKAISESTCHQIIEETNNACIRHDRCYTEKEMTRTHCDKIFCEELEMLREKLPKIHVCVVPKLFCQVTVYGGDIAWFPQ</sequence>
<keyword evidence="1" id="KW-0732">Signal</keyword>
<evidence type="ECO:0000313" key="3">
    <source>
        <dbReference type="Proteomes" id="UP001303046"/>
    </source>
</evidence>
<reference evidence="2 3" key="1">
    <citation type="submission" date="2023-08" db="EMBL/GenBank/DDBJ databases">
        <title>A Necator americanus chromosomal reference genome.</title>
        <authorList>
            <person name="Ilik V."/>
            <person name="Petrzelkova K.J."/>
            <person name="Pardy F."/>
            <person name="Fuh T."/>
            <person name="Niatou-Singa F.S."/>
            <person name="Gouil Q."/>
            <person name="Baker L."/>
            <person name="Ritchie M.E."/>
            <person name="Jex A.R."/>
            <person name="Gazzola D."/>
            <person name="Li H."/>
            <person name="Toshio Fujiwara R."/>
            <person name="Zhan B."/>
            <person name="Aroian R.V."/>
            <person name="Pafco B."/>
            <person name="Schwarz E.M."/>
        </authorList>
    </citation>
    <scope>NUCLEOTIDE SEQUENCE [LARGE SCALE GENOMIC DNA]</scope>
    <source>
        <strain evidence="2 3">Aroian</strain>
        <tissue evidence="2">Whole animal</tissue>
    </source>
</reference>
<feature type="chain" id="PRO_5045476372" evidence="1">
    <location>
        <begin position="21"/>
        <end position="169"/>
    </location>
</feature>
<name>A0ABR1CPS3_NECAM</name>
<dbReference type="SUPFAM" id="SSF48619">
    <property type="entry name" value="Phospholipase A2, PLA2"/>
    <property type="match status" value="1"/>
</dbReference>